<accession>A0A2S9WUC5</accession>
<reference evidence="1 2" key="1">
    <citation type="submission" date="2016-11" db="EMBL/GenBank/DDBJ databases">
        <title>Trade-off between light-utilization and light-protection in marine flavobacteria.</title>
        <authorList>
            <person name="Kumagai Y."/>
        </authorList>
    </citation>
    <scope>NUCLEOTIDE SEQUENCE [LARGE SCALE GENOMIC DNA]</scope>
    <source>
        <strain evidence="1 2">JCM 17109</strain>
    </source>
</reference>
<evidence type="ECO:0000313" key="1">
    <source>
        <dbReference type="EMBL" id="PRP67065.1"/>
    </source>
</evidence>
<name>A0A2S9WUC5_9FLAO</name>
<dbReference type="OrthoDB" id="1143865at2"/>
<gene>
    <name evidence="1" type="ORF">BST86_08110</name>
</gene>
<dbReference type="AlphaFoldDB" id="A0A2S9WUC5"/>
<dbReference type="EMBL" id="MQUC01000003">
    <property type="protein sequence ID" value="PRP67065.1"/>
    <property type="molecule type" value="Genomic_DNA"/>
</dbReference>
<protein>
    <submittedName>
        <fullName evidence="1">Uncharacterized protein</fullName>
    </submittedName>
</protein>
<proteinExistence type="predicted"/>
<keyword evidence="2" id="KW-1185">Reference proteome</keyword>
<organism evidence="1 2">
    <name type="scientific">Nonlabens agnitus</name>
    <dbReference type="NCBI Taxonomy" id="870484"/>
    <lineage>
        <taxon>Bacteria</taxon>
        <taxon>Pseudomonadati</taxon>
        <taxon>Bacteroidota</taxon>
        <taxon>Flavobacteriia</taxon>
        <taxon>Flavobacteriales</taxon>
        <taxon>Flavobacteriaceae</taxon>
        <taxon>Nonlabens</taxon>
    </lineage>
</organism>
<comment type="caution">
    <text evidence="1">The sequence shown here is derived from an EMBL/GenBank/DDBJ whole genome shotgun (WGS) entry which is preliminary data.</text>
</comment>
<sequence length="267" mass="29414">MKLLSYILTFSAFFIGRSQVGVNTSQFSDGVAFEVTGNGAEGVILTRSNIEDLDTEFPLPVGIEDGTLTFNTNTTTGLGYVWWDEPAHTWKFVDPFIGKKELYGNPVADNMAGDLNQDVSAGFKIPIFGNPEFENSNNLYEMVGASAVERRKNLRVNAKGRYRIAVTLGLEAQEDDDSIDDNLVEIKIQVTSNLGVISYPGADQHSSEMEDNRTGEDDDGAVSFVEILELEEGDVLSLVSYRANNSGNNIVWLNSDRPSSFYIIKIN</sequence>
<dbReference type="RefSeq" id="WP_105982841.1">
    <property type="nucleotide sequence ID" value="NZ_MQUC01000003.1"/>
</dbReference>
<dbReference type="Proteomes" id="UP000239532">
    <property type="component" value="Unassembled WGS sequence"/>
</dbReference>
<evidence type="ECO:0000313" key="2">
    <source>
        <dbReference type="Proteomes" id="UP000239532"/>
    </source>
</evidence>